<proteinExistence type="predicted"/>
<keyword evidence="3" id="KW-1185">Reference proteome</keyword>
<sequence>MNELPNRGSDYASYLQRAGEKIFCHDGVYWHLYQGFLMPAYLPHATPEIDRAQAREAIRIAGVPFARWNRGFHMKDESDWWYVVRYAPYSLQQCSRSTRSKVRRGLKKLVARPVSLTEMAAQGYGVCQAAVTRHEMTGYLPSPATFDERLLAAEECVGTVEYVGVFFDEKLVGFSENHIQDGGVFWENIWYHPDYMSLYSSYVLVHYMLEYYLSDRGFHYVSDGCRSIYHQTGVQDFLMDRFGFEKAYSQLEVVYSPRFFFMLSLVYPFFRLFEWHRLGNAGLLLKVRAILLQERIRRNAL</sequence>
<reference evidence="2 3" key="1">
    <citation type="submission" date="2020-08" db="EMBL/GenBank/DDBJ databases">
        <title>Genomic Encyclopedia of Type Strains, Phase III (KMG-III): the genomes of soil and plant-associated and newly described type strains.</title>
        <authorList>
            <person name="Whitman W."/>
        </authorList>
    </citation>
    <scope>NUCLEOTIDE SEQUENCE [LARGE SCALE GENOMIC DNA]</scope>
    <source>
        <strain evidence="2 3">CECT 5995</strain>
    </source>
</reference>
<organism evidence="2 3">
    <name type="scientific">Halomonas organivorans</name>
    <dbReference type="NCBI Taxonomy" id="257772"/>
    <lineage>
        <taxon>Bacteria</taxon>
        <taxon>Pseudomonadati</taxon>
        <taxon>Pseudomonadota</taxon>
        <taxon>Gammaproteobacteria</taxon>
        <taxon>Oceanospirillales</taxon>
        <taxon>Halomonadaceae</taxon>
        <taxon>Halomonas</taxon>
    </lineage>
</organism>
<dbReference type="EMBL" id="JACHXM010000003">
    <property type="protein sequence ID" value="MBB3140051.1"/>
    <property type="molecule type" value="Genomic_DNA"/>
</dbReference>
<accession>A0A7W5BVR7</accession>
<feature type="domain" description="BioF2-like acetyltransferase" evidence="1">
    <location>
        <begin position="96"/>
        <end position="221"/>
    </location>
</feature>
<gene>
    <name evidence="2" type="ORF">FHR96_000903</name>
</gene>
<evidence type="ECO:0000313" key="3">
    <source>
        <dbReference type="Proteomes" id="UP000525987"/>
    </source>
</evidence>
<dbReference type="RefSeq" id="WP_183386475.1">
    <property type="nucleotide sequence ID" value="NZ_JACHXM010000003.1"/>
</dbReference>
<comment type="caution">
    <text evidence="2">The sequence shown here is derived from an EMBL/GenBank/DDBJ whole genome shotgun (WGS) entry which is preliminary data.</text>
</comment>
<dbReference type="InterPro" id="IPR038740">
    <property type="entry name" value="BioF2-like_GNAT_dom"/>
</dbReference>
<dbReference type="AlphaFoldDB" id="A0A7W5BVR7"/>
<evidence type="ECO:0000259" key="1">
    <source>
        <dbReference type="Pfam" id="PF13480"/>
    </source>
</evidence>
<dbReference type="InterPro" id="IPR016181">
    <property type="entry name" value="Acyl_CoA_acyltransferase"/>
</dbReference>
<dbReference type="Pfam" id="PF13480">
    <property type="entry name" value="Acetyltransf_6"/>
    <property type="match status" value="1"/>
</dbReference>
<dbReference type="Proteomes" id="UP000525987">
    <property type="component" value="Unassembled WGS sequence"/>
</dbReference>
<dbReference type="SUPFAM" id="SSF55729">
    <property type="entry name" value="Acyl-CoA N-acyltransferases (Nat)"/>
    <property type="match status" value="1"/>
</dbReference>
<name>A0A7W5BVR7_9GAMM</name>
<evidence type="ECO:0000313" key="2">
    <source>
        <dbReference type="EMBL" id="MBB3140051.1"/>
    </source>
</evidence>
<protein>
    <recommendedName>
        <fullName evidence="1">BioF2-like acetyltransferase domain-containing protein</fullName>
    </recommendedName>
</protein>